<dbReference type="InterPro" id="IPR039455">
    <property type="entry name" value="EPFL"/>
</dbReference>
<dbReference type="AlphaFoldDB" id="A0A9P0YMR2"/>
<evidence type="ECO:0000256" key="1">
    <source>
        <dbReference type="ARBA" id="ARBA00004613"/>
    </source>
</evidence>
<dbReference type="GO" id="GO:0010052">
    <property type="term" value="P:guard cell differentiation"/>
    <property type="evidence" value="ECO:0007669"/>
    <property type="project" value="UniProtKB-UniRule"/>
</dbReference>
<keyword evidence="3 7" id="KW-0217">Developmental protein</keyword>
<evidence type="ECO:0000256" key="5">
    <source>
        <dbReference type="ARBA" id="ARBA00022729"/>
    </source>
</evidence>
<keyword evidence="8" id="KW-0812">Transmembrane</keyword>
<keyword evidence="5" id="KW-0732">Signal</keyword>
<comment type="subcellular location">
    <subcellularLocation>
        <location evidence="1 7">Secreted</location>
    </subcellularLocation>
</comment>
<keyword evidence="4 7" id="KW-0964">Secreted</keyword>
<dbReference type="Pfam" id="PF17181">
    <property type="entry name" value="EPF"/>
    <property type="match status" value="1"/>
</dbReference>
<dbReference type="Proteomes" id="UP001152484">
    <property type="component" value="Unassembled WGS sequence"/>
</dbReference>
<keyword evidence="10" id="KW-1185">Reference proteome</keyword>
<name>A0A9P0YMR2_CUSEU</name>
<comment type="caution">
    <text evidence="9">The sequence shown here is derived from an EMBL/GenBank/DDBJ whole genome shotgun (WGS) entry which is preliminary data.</text>
</comment>
<keyword evidence="6" id="KW-1015">Disulfide bond</keyword>
<gene>
    <name evidence="9" type="ORF">CEURO_LOCUS2880</name>
</gene>
<evidence type="ECO:0000313" key="9">
    <source>
        <dbReference type="EMBL" id="CAH9068614.1"/>
    </source>
</evidence>
<evidence type="ECO:0000313" key="10">
    <source>
        <dbReference type="Proteomes" id="UP001152484"/>
    </source>
</evidence>
<evidence type="ECO:0000256" key="6">
    <source>
        <dbReference type="ARBA" id="ARBA00023157"/>
    </source>
</evidence>
<keyword evidence="8" id="KW-1133">Transmembrane helix</keyword>
<dbReference type="PANTHER" id="PTHR33109">
    <property type="entry name" value="EPIDERMAL PATTERNING FACTOR-LIKE PROTEIN 4"/>
    <property type="match status" value="1"/>
</dbReference>
<evidence type="ECO:0000256" key="7">
    <source>
        <dbReference type="RuleBase" id="RU367102"/>
    </source>
</evidence>
<proteinExistence type="inferred from homology"/>
<feature type="transmembrane region" description="Helical" evidence="8">
    <location>
        <begin position="6"/>
        <end position="28"/>
    </location>
</feature>
<evidence type="ECO:0000256" key="2">
    <source>
        <dbReference type="ARBA" id="ARBA00008127"/>
    </source>
</evidence>
<protein>
    <recommendedName>
        <fullName evidence="7">Epidermal patterning factor-like protein</fullName>
    </recommendedName>
</protein>
<evidence type="ECO:0000256" key="3">
    <source>
        <dbReference type="ARBA" id="ARBA00022473"/>
    </source>
</evidence>
<dbReference type="OrthoDB" id="1874659at2759"/>
<comment type="similarity">
    <text evidence="2 7">Belongs to the plant cysteine rich small secretory peptide family. Epidermal patterning factor subfamily.</text>
</comment>
<organism evidence="9 10">
    <name type="scientific">Cuscuta europaea</name>
    <name type="common">European dodder</name>
    <dbReference type="NCBI Taxonomy" id="41803"/>
    <lineage>
        <taxon>Eukaryota</taxon>
        <taxon>Viridiplantae</taxon>
        <taxon>Streptophyta</taxon>
        <taxon>Embryophyta</taxon>
        <taxon>Tracheophyta</taxon>
        <taxon>Spermatophyta</taxon>
        <taxon>Magnoliopsida</taxon>
        <taxon>eudicotyledons</taxon>
        <taxon>Gunneridae</taxon>
        <taxon>Pentapetalae</taxon>
        <taxon>asterids</taxon>
        <taxon>lamiids</taxon>
        <taxon>Solanales</taxon>
        <taxon>Convolvulaceae</taxon>
        <taxon>Cuscuteae</taxon>
        <taxon>Cuscuta</taxon>
        <taxon>Cuscuta subgen. Cuscuta</taxon>
    </lineage>
</organism>
<evidence type="ECO:0000256" key="8">
    <source>
        <dbReference type="SAM" id="Phobius"/>
    </source>
</evidence>
<keyword evidence="8" id="KW-0472">Membrane</keyword>
<comment type="function">
    <text evidence="7">Controls stomatal patterning.</text>
</comment>
<evidence type="ECO:0000256" key="4">
    <source>
        <dbReference type="ARBA" id="ARBA00022525"/>
    </source>
</evidence>
<dbReference type="PANTHER" id="PTHR33109:SF60">
    <property type="entry name" value="EPIDERMAL PATTERNING FACTOR-LIKE PROTEIN 8"/>
    <property type="match status" value="1"/>
</dbReference>
<sequence length="102" mass="11642">MATSNFYQIVPRLALIVLLIYSIAWLPSISGRGKEMRMVLGSSPPKCVGRCMGCRPCVAALVIPPHKWWWFRRASSSSTGPGDENYYLLSWKCRCRNKFFQP</sequence>
<reference evidence="9" key="1">
    <citation type="submission" date="2022-07" db="EMBL/GenBank/DDBJ databases">
        <authorList>
            <person name="Macas J."/>
            <person name="Novak P."/>
            <person name="Neumann P."/>
        </authorList>
    </citation>
    <scope>NUCLEOTIDE SEQUENCE</scope>
</reference>
<dbReference type="GO" id="GO:0005576">
    <property type="term" value="C:extracellular region"/>
    <property type="evidence" value="ECO:0007669"/>
    <property type="project" value="UniProtKB-SubCell"/>
</dbReference>
<accession>A0A9P0YMR2</accession>
<dbReference type="EMBL" id="CAMAPE010000005">
    <property type="protein sequence ID" value="CAH9068614.1"/>
    <property type="molecule type" value="Genomic_DNA"/>
</dbReference>